<sequence length="982" mass="103547">MKTLFHMIKDRAAKSSNAHSHYGTDDDSNPSSSTSSHTSDASFRAARRSRSNTQPTKQKKECFSSHPLPLPKGPAANGFIVPHPSQSTPSLAIPRSSPQLPNLPGKFRNNQNADKRQGRDEGRSNTVTSHTEQVNELCPPASPSLAQFPGNREPASAANTIRPCRSFRDSPLGSLVVLKDRLAVSSSSFLHPDDSIDPTSDDVHGEAGMGSAFSDMTVVSGVDHASALRYISSKRSMDTSAKDAVSTSSGSASSIHNTRRSIEDTISQYRRLQAETPTPPPRAPSRSRARTVLQRLRRPLTAGSRRPEEPFDLAAMKPHGFGFNQTAAPITGNPNLSGEDGFSSGVTPRLNAGHPSSLEFDSSVRGVPSDVSSPNSATFTTSLHRPSNVSDEISPMELSILVNELTGPETNPEDVSAQASRIIRWAEHIAAREISHGTVVGGSRSLGPQGLGILSSSLLRSIDYLEMMVQGHLSKGEHSVGECRNILAAFHHAKDLCTPIATPNTPLASELPSGTFHTGLAVAMVPNRRHGSISAELSSEPLPPPGALPLTPPNILNLFDPHHKGSPAQRFTDLHGGATAPLSPTSMNSTPNPAATTEMNLATLVTPPEPRKLIDNVSPFESQLAETSGKGATVSLTPAPRRRKRPTTAPETSGNGGLHAFGAALSLTAAAAREGLGTVMDKSPRLPSPRIPDGGRETQNRSASNTEPLASAVGSPPNRRTMLHQPSFSYPGRDADAENELDGGQLELLRSNSPFDPAYTYQHHHSSPSHHALSQQDRNGGEMMGRGGAGRRIGGPNQSRPNTATSVLTVTGSRSGTNTPQEIFTPESFRAGPRPSSRSTSSNNSTPYLRSDASVSQRSLAKSGAATPLTPPSFGGVAALGAPIVLTNGSSSGLGIRLGESGDFAQHADHPSIRSKQSQSSISDIDPQFNGRQAPESVAGLRFGGANPNELRAFTAGKVFRMAPGFRKASMGATSTTTAAAV</sequence>
<dbReference type="Proteomes" id="UP000077671">
    <property type="component" value="Unassembled WGS sequence"/>
</dbReference>
<proteinExistence type="predicted"/>
<organism evidence="3 4">
    <name type="scientific">Tilletia caries</name>
    <name type="common">wheat bunt fungus</name>
    <dbReference type="NCBI Taxonomy" id="13290"/>
    <lineage>
        <taxon>Eukaryota</taxon>
        <taxon>Fungi</taxon>
        <taxon>Dikarya</taxon>
        <taxon>Basidiomycota</taxon>
        <taxon>Ustilaginomycotina</taxon>
        <taxon>Exobasidiomycetes</taxon>
        <taxon>Tilletiales</taxon>
        <taxon>Tilletiaceae</taxon>
        <taxon>Tilletia</taxon>
    </lineage>
</organism>
<comment type="caution">
    <text evidence="3">The sequence shown here is derived from an EMBL/GenBank/DDBJ whole genome shotgun (WGS) entry which is preliminary data.</text>
</comment>
<feature type="compositionally biased region" description="Polar residues" evidence="1">
    <location>
        <begin position="796"/>
        <end position="822"/>
    </location>
</feature>
<dbReference type="EMBL" id="LWDD02000234">
    <property type="protein sequence ID" value="KAE8262476.1"/>
    <property type="molecule type" value="Genomic_DNA"/>
</dbReference>
<evidence type="ECO:0000256" key="1">
    <source>
        <dbReference type="SAM" id="MobiDB-lite"/>
    </source>
</evidence>
<feature type="region of interest" description="Disordered" evidence="1">
    <location>
        <begin position="678"/>
        <end position="871"/>
    </location>
</feature>
<feature type="compositionally biased region" description="Low complexity" evidence="1">
    <location>
        <begin position="29"/>
        <end position="44"/>
    </location>
</feature>
<feature type="region of interest" description="Disordered" evidence="1">
    <location>
        <begin position="564"/>
        <end position="592"/>
    </location>
</feature>
<feature type="region of interest" description="Disordered" evidence="1">
    <location>
        <begin position="621"/>
        <end position="657"/>
    </location>
</feature>
<feature type="region of interest" description="Disordered" evidence="1">
    <location>
        <begin position="902"/>
        <end position="925"/>
    </location>
</feature>
<feature type="compositionally biased region" description="Low complexity" evidence="1">
    <location>
        <begin position="914"/>
        <end position="925"/>
    </location>
</feature>
<evidence type="ECO:0000313" key="5">
    <source>
        <dbReference type="Proteomes" id="UP000836402"/>
    </source>
</evidence>
<protein>
    <submittedName>
        <fullName evidence="3">Uncharacterized protein</fullName>
    </submittedName>
</protein>
<accession>A0A177V8C4</accession>
<feature type="compositionally biased region" description="Basic and acidic residues" evidence="1">
    <location>
        <begin position="113"/>
        <end position="123"/>
    </location>
</feature>
<evidence type="ECO:0000313" key="3">
    <source>
        <dbReference type="EMBL" id="KAE8262476.1"/>
    </source>
</evidence>
<reference evidence="3" key="1">
    <citation type="submission" date="2016-04" db="EMBL/GenBank/DDBJ databases">
        <authorList>
            <person name="Nguyen H.D."/>
            <person name="Kesanakurti P."/>
            <person name="Cullis J."/>
            <person name="Levesque C.A."/>
            <person name="Hambleton S."/>
        </authorList>
    </citation>
    <scope>NUCLEOTIDE SEQUENCE</scope>
    <source>
        <strain evidence="3">DAOMC 238032</strain>
    </source>
</reference>
<name>A0A177V8C4_9BASI</name>
<reference evidence="2" key="3">
    <citation type="submission" date="2020-10" db="EMBL/GenBank/DDBJ databases">
        <authorList>
            <person name="Sedaghatjoo S."/>
        </authorList>
    </citation>
    <scope>NUCLEOTIDE SEQUENCE</scope>
    <source>
        <strain evidence="2">AZH3</strain>
    </source>
</reference>
<dbReference type="EMBL" id="CAJHJG010002210">
    <property type="protein sequence ID" value="CAD6918723.1"/>
    <property type="molecule type" value="Genomic_DNA"/>
</dbReference>
<gene>
    <name evidence="3" type="ORF">A4X03_0g2426</name>
    <name evidence="2" type="ORF">JKIAZH3_G7222</name>
</gene>
<feature type="compositionally biased region" description="Polar residues" evidence="1">
    <location>
        <begin position="582"/>
        <end position="592"/>
    </location>
</feature>
<feature type="compositionally biased region" description="Polar residues" evidence="1">
    <location>
        <begin position="370"/>
        <end position="390"/>
    </location>
</feature>
<feature type="compositionally biased region" description="Low complexity" evidence="1">
    <location>
        <begin position="833"/>
        <end position="846"/>
    </location>
</feature>
<feature type="region of interest" description="Disordered" evidence="1">
    <location>
        <begin position="272"/>
        <end position="291"/>
    </location>
</feature>
<evidence type="ECO:0000313" key="4">
    <source>
        <dbReference type="Proteomes" id="UP000077671"/>
    </source>
</evidence>
<feature type="region of interest" description="Disordered" evidence="1">
    <location>
        <begin position="238"/>
        <end position="261"/>
    </location>
</feature>
<feature type="compositionally biased region" description="Polar residues" evidence="1">
    <location>
        <begin position="124"/>
        <end position="134"/>
    </location>
</feature>
<dbReference type="AlphaFoldDB" id="A0A177V8C4"/>
<feature type="region of interest" description="Disordered" evidence="1">
    <location>
        <begin position="359"/>
        <end position="390"/>
    </location>
</feature>
<dbReference type="Proteomes" id="UP000836402">
    <property type="component" value="Unassembled WGS sequence"/>
</dbReference>
<feature type="region of interest" description="Disordered" evidence="1">
    <location>
        <begin position="1"/>
        <end position="164"/>
    </location>
</feature>
<keyword evidence="5" id="KW-1185">Reference proteome</keyword>
<reference evidence="3" key="2">
    <citation type="journal article" date="2019" name="IMA Fungus">
        <title>Genome sequencing and comparison of five Tilletia species to identify candidate genes for the detection of regulated species infecting wheat.</title>
        <authorList>
            <person name="Nguyen H.D.T."/>
            <person name="Sultana T."/>
            <person name="Kesanakurti P."/>
            <person name="Hambleton S."/>
        </authorList>
    </citation>
    <scope>NUCLEOTIDE SEQUENCE</scope>
    <source>
        <strain evidence="3">DAOMC 238032</strain>
    </source>
</reference>
<evidence type="ECO:0000313" key="2">
    <source>
        <dbReference type="EMBL" id="CAD6918723.1"/>
    </source>
</evidence>
<feature type="compositionally biased region" description="Gly residues" evidence="1">
    <location>
        <begin position="782"/>
        <end position="793"/>
    </location>
</feature>
<feature type="compositionally biased region" description="Polar residues" evidence="1">
    <location>
        <begin position="84"/>
        <end position="100"/>
    </location>
</feature>